<dbReference type="GO" id="GO:0046872">
    <property type="term" value="F:metal ion binding"/>
    <property type="evidence" value="ECO:0007669"/>
    <property type="project" value="InterPro"/>
</dbReference>
<gene>
    <name evidence="5" type="primary">tagD</name>
    <name evidence="5" type="ORF">FBF83_09845</name>
</gene>
<organism evidence="5 6">
    <name type="scientific">Guptibacillus hwajinpoensis</name>
    <dbReference type="NCBI Taxonomy" id="208199"/>
    <lineage>
        <taxon>Bacteria</taxon>
        <taxon>Bacillati</taxon>
        <taxon>Bacillota</taxon>
        <taxon>Bacilli</taxon>
        <taxon>Bacillales</taxon>
        <taxon>Guptibacillaceae</taxon>
        <taxon>Guptibacillus</taxon>
    </lineage>
</organism>
<dbReference type="InterPro" id="IPR050385">
    <property type="entry name" value="Archaeal_FAD_synthase"/>
</dbReference>
<dbReference type="GO" id="GO:0019350">
    <property type="term" value="P:teichoic acid biosynthetic process"/>
    <property type="evidence" value="ECO:0007669"/>
    <property type="project" value="InterPro"/>
</dbReference>
<dbReference type="PANTHER" id="PTHR43793">
    <property type="entry name" value="FAD SYNTHASE"/>
    <property type="match status" value="1"/>
</dbReference>
<evidence type="ECO:0000313" key="5">
    <source>
        <dbReference type="EMBL" id="TKD70901.1"/>
    </source>
</evidence>
<comment type="caution">
    <text evidence="5">The sequence shown here is derived from an EMBL/GenBank/DDBJ whole genome shotgun (WGS) entry which is preliminary data.</text>
</comment>
<dbReference type="GO" id="GO:0005737">
    <property type="term" value="C:cytoplasm"/>
    <property type="evidence" value="ECO:0007669"/>
    <property type="project" value="InterPro"/>
</dbReference>
<evidence type="ECO:0000256" key="3">
    <source>
        <dbReference type="NCBIfam" id="TIGR01518"/>
    </source>
</evidence>
<evidence type="ECO:0000259" key="4">
    <source>
        <dbReference type="Pfam" id="PF01467"/>
    </source>
</evidence>
<evidence type="ECO:0000256" key="2">
    <source>
        <dbReference type="ARBA" id="ARBA00022695"/>
    </source>
</evidence>
<sequence>MKKVLTYGTFDLLHWGHINLLKRAKDLGDYLIVAISTDEFNEIKNKKAYHSYENRKMILEAIRYVDEVIPEEHWEQKVEDVKNHDVDIFVMGDDWEGKFDFLKDHCEVIYLPRTAGISTTKIKKELLVSNG</sequence>
<dbReference type="SUPFAM" id="SSF52374">
    <property type="entry name" value="Nucleotidylyl transferase"/>
    <property type="match status" value="1"/>
</dbReference>
<dbReference type="CDD" id="cd02171">
    <property type="entry name" value="G3P_Cytidylyltransferase"/>
    <property type="match status" value="1"/>
</dbReference>
<dbReference type="GO" id="GO:0047348">
    <property type="term" value="F:glycerol-3-phosphate cytidylyltransferase activity"/>
    <property type="evidence" value="ECO:0007669"/>
    <property type="project" value="UniProtKB-UniRule"/>
</dbReference>
<dbReference type="InterPro" id="IPR006409">
    <property type="entry name" value="G3P_cytidylTrfase"/>
</dbReference>
<dbReference type="InterPro" id="IPR014729">
    <property type="entry name" value="Rossmann-like_a/b/a_fold"/>
</dbReference>
<dbReference type="InterPro" id="IPR004821">
    <property type="entry name" value="Cyt_trans-like"/>
</dbReference>
<protein>
    <recommendedName>
        <fullName evidence="3">Glycerol-3-phosphate cytidylyltransferase</fullName>
        <ecNumber evidence="3">2.7.7.39</ecNumber>
    </recommendedName>
</protein>
<dbReference type="NCBIfam" id="TIGR01518">
    <property type="entry name" value="g3p_cytidyltrns"/>
    <property type="match status" value="1"/>
</dbReference>
<keyword evidence="1 5" id="KW-0808">Transferase</keyword>
<dbReference type="PANTHER" id="PTHR43793:SF1">
    <property type="entry name" value="FAD SYNTHASE"/>
    <property type="match status" value="1"/>
</dbReference>
<dbReference type="OrthoDB" id="9802794at2"/>
<name>A0A4U1MJK4_9BACL</name>
<dbReference type="EC" id="2.7.7.39" evidence="3"/>
<dbReference type="EMBL" id="SWFM01000002">
    <property type="protein sequence ID" value="TKD70901.1"/>
    <property type="molecule type" value="Genomic_DNA"/>
</dbReference>
<keyword evidence="2 5" id="KW-0548">Nucleotidyltransferase</keyword>
<dbReference type="Proteomes" id="UP000310541">
    <property type="component" value="Unassembled WGS sequence"/>
</dbReference>
<feature type="domain" description="Cytidyltransferase-like" evidence="4">
    <location>
        <begin position="5"/>
        <end position="124"/>
    </location>
</feature>
<dbReference type="RefSeq" id="WP_136946975.1">
    <property type="nucleotide sequence ID" value="NZ_SWFM01000002.1"/>
</dbReference>
<accession>A0A4U1MJK4</accession>
<reference evidence="5 6" key="1">
    <citation type="submission" date="2019-04" db="EMBL/GenBank/DDBJ databases">
        <title>Genome sequence of Bacillus hwajinpoensis strain Y2.</title>
        <authorList>
            <person name="Fair J.L."/>
            <person name="Maclea K.S."/>
        </authorList>
    </citation>
    <scope>NUCLEOTIDE SEQUENCE [LARGE SCALE GENOMIC DNA]</scope>
    <source>
        <strain evidence="5 6">Y2</strain>
    </source>
</reference>
<dbReference type="Gene3D" id="3.40.50.620">
    <property type="entry name" value="HUPs"/>
    <property type="match status" value="1"/>
</dbReference>
<dbReference type="NCBIfam" id="TIGR00125">
    <property type="entry name" value="cyt_tran_rel"/>
    <property type="match status" value="1"/>
</dbReference>
<dbReference type="AlphaFoldDB" id="A0A4U1MJK4"/>
<proteinExistence type="predicted"/>
<dbReference type="Pfam" id="PF01467">
    <property type="entry name" value="CTP_transf_like"/>
    <property type="match status" value="1"/>
</dbReference>
<evidence type="ECO:0000256" key="1">
    <source>
        <dbReference type="ARBA" id="ARBA00022679"/>
    </source>
</evidence>
<evidence type="ECO:0000313" key="6">
    <source>
        <dbReference type="Proteomes" id="UP000310541"/>
    </source>
</evidence>